<protein>
    <recommendedName>
        <fullName evidence="4">Short-chain dehydrogenase</fullName>
    </recommendedName>
</protein>
<proteinExistence type="predicted"/>
<keyword evidence="1" id="KW-0560">Oxidoreductase</keyword>
<dbReference type="GO" id="GO:0016491">
    <property type="term" value="F:oxidoreductase activity"/>
    <property type="evidence" value="ECO:0007669"/>
    <property type="project" value="UniProtKB-KW"/>
</dbReference>
<dbReference type="PRINTS" id="PR00081">
    <property type="entry name" value="GDHRDH"/>
</dbReference>
<dbReference type="Pfam" id="PF00106">
    <property type="entry name" value="adh_short"/>
    <property type="match status" value="1"/>
</dbReference>
<dbReference type="PANTHER" id="PTHR43157:SF31">
    <property type="entry name" value="PHOSPHATIDYLINOSITOL-GLYCAN BIOSYNTHESIS CLASS F PROTEIN"/>
    <property type="match status" value="1"/>
</dbReference>
<reference evidence="2 3" key="1">
    <citation type="journal article" date="2014" name="Int. J. Syst. Evol. Microbiol.">
        <title>Complete genome sequence of Corynebacterium casei LMG S-19264T (=DSM 44701T), isolated from a smear-ripened cheese.</title>
        <authorList>
            <consortium name="US DOE Joint Genome Institute (JGI-PGF)"/>
            <person name="Walter F."/>
            <person name="Albersmeier A."/>
            <person name="Kalinowski J."/>
            <person name="Ruckert C."/>
        </authorList>
    </citation>
    <scope>NUCLEOTIDE SEQUENCE [LARGE SCALE GENOMIC DNA]</scope>
    <source>
        <strain evidence="2 3">NBRC 112289</strain>
    </source>
</reference>
<dbReference type="RefSeq" id="WP_284231795.1">
    <property type="nucleotide sequence ID" value="NZ_BSUL01000001.1"/>
</dbReference>
<dbReference type="SUPFAM" id="SSF51735">
    <property type="entry name" value="NAD(P)-binding Rossmann-fold domains"/>
    <property type="match status" value="1"/>
</dbReference>
<accession>A0AA37UD92</accession>
<comment type="caution">
    <text evidence="2">The sequence shown here is derived from an EMBL/GenBank/DDBJ whole genome shotgun (WGS) entry which is preliminary data.</text>
</comment>
<evidence type="ECO:0008006" key="4">
    <source>
        <dbReference type="Google" id="ProtNLM"/>
    </source>
</evidence>
<evidence type="ECO:0000313" key="3">
    <source>
        <dbReference type="Proteomes" id="UP001157160"/>
    </source>
</evidence>
<dbReference type="EMBL" id="BSUL01000001">
    <property type="protein sequence ID" value="GMA28458.1"/>
    <property type="molecule type" value="Genomic_DNA"/>
</dbReference>
<keyword evidence="3" id="KW-1185">Reference proteome</keyword>
<evidence type="ECO:0000256" key="1">
    <source>
        <dbReference type="ARBA" id="ARBA00023002"/>
    </source>
</evidence>
<dbReference type="InterPro" id="IPR002347">
    <property type="entry name" value="SDR_fam"/>
</dbReference>
<dbReference type="Proteomes" id="UP001157160">
    <property type="component" value="Unassembled WGS sequence"/>
</dbReference>
<name>A0AA37UD92_9MICO</name>
<organism evidence="2 3">
    <name type="scientific">Arenivirga flava</name>
    <dbReference type="NCBI Taxonomy" id="1930060"/>
    <lineage>
        <taxon>Bacteria</taxon>
        <taxon>Bacillati</taxon>
        <taxon>Actinomycetota</taxon>
        <taxon>Actinomycetes</taxon>
        <taxon>Micrococcales</taxon>
        <taxon>Microbacteriaceae</taxon>
        <taxon>Arenivirga</taxon>
    </lineage>
</organism>
<gene>
    <name evidence="2" type="ORF">GCM10025874_17110</name>
</gene>
<dbReference type="InterPro" id="IPR036291">
    <property type="entry name" value="NAD(P)-bd_dom_sf"/>
</dbReference>
<dbReference type="AlphaFoldDB" id="A0AA37UD92"/>
<evidence type="ECO:0000313" key="2">
    <source>
        <dbReference type="EMBL" id="GMA28458.1"/>
    </source>
</evidence>
<dbReference type="PANTHER" id="PTHR43157">
    <property type="entry name" value="PHOSPHATIDYLINOSITOL-GLYCAN BIOSYNTHESIS CLASS F PROTEIN-RELATED"/>
    <property type="match status" value="1"/>
</dbReference>
<dbReference type="Gene3D" id="3.40.50.720">
    <property type="entry name" value="NAD(P)-binding Rossmann-like Domain"/>
    <property type="match status" value="1"/>
</dbReference>
<sequence length="282" mass="30279">MTRRTVLITGGSDGLGAVAAGLAASRGERVLIVGRNPEKTAAVAERTGAEPFVADFSELDQVRELAERIRSAVSHEGAGIDALANNAGGIFREEQLTVDGNELTLQVNHLSPFLLTRLLMDELLAGDGATIVNTSSIAHRLWGDIALDDLDNVRGYSPEKAYGDAKLANAMFARALHERYADRGIAAVAFHPGIVATGFAGDTTSVLRWLYGSPLAKPFLTTAQRGGETLDRFLSGRPGADWKPGAYYSKRRLGRLLNPQLLDDRIVNGLWERSAERVGIAS</sequence>